<sequence length="460" mass="51658">MATYRFRQDRIENELRAHFGSSADLSLIPIRLADRDGLLCFLSTMTNSTFLMNNVVQPLLQASYREILFDSAEALDSLRLRLFGGLNTRLLEDPGHLPEWMTQGYAGLLLDGQDRMLLIHVQELEKRSIAEPTAQNVIRGPKEAFTESADTNMSMIRRRILNENLRFEKHVIGSKSNTSVYLAYLEGEADERLLNPIREKLRSARLTGLFDSGGLENELQSNRFYLFPTTYNSERPDSICSCLLDKRVALIVNGSPFVLIIPAQFTDFFKSPEDQYQWFVFGTFIRLLRYVAFLFSLTLPAFYVAVTCYHQELVPTLLLTSIMAQRQGIPFPAVVEMFLMEITFELLREAGTRMPRLVGQSISIAGALVLGEAAVQAGIVSNITVIIVALTAISGYVSPVYTFGANIRLFRFALIVLSSVIGLYGVILGCAYLLIHLTRIETFGVPYLSPLSRFSGKRSA</sequence>
<dbReference type="Proteomes" id="UP000535838">
    <property type="component" value="Unassembled WGS sequence"/>
</dbReference>
<dbReference type="PANTHER" id="PTHR22550">
    <property type="entry name" value="SPORE GERMINATION PROTEIN"/>
    <property type="match status" value="1"/>
</dbReference>
<accession>A0A841T2P7</accession>
<keyword evidence="5" id="KW-1185">Reference proteome</keyword>
<dbReference type="Pfam" id="PF03323">
    <property type="entry name" value="GerA"/>
    <property type="match status" value="1"/>
</dbReference>
<protein>
    <submittedName>
        <fullName evidence="4">Spore germination protein</fullName>
    </submittedName>
</protein>
<evidence type="ECO:0000256" key="2">
    <source>
        <dbReference type="ARBA" id="ARBA00023136"/>
    </source>
</evidence>
<feature type="transmembrane region" description="Helical" evidence="3">
    <location>
        <begin position="409"/>
        <end position="435"/>
    </location>
</feature>
<dbReference type="RefSeq" id="WP_185123609.1">
    <property type="nucleotide sequence ID" value="NZ_JACJVQ010000032.1"/>
</dbReference>
<evidence type="ECO:0000313" key="4">
    <source>
        <dbReference type="EMBL" id="MBB6638414.1"/>
    </source>
</evidence>
<comment type="similarity">
    <text evidence="1">Belongs to the GerABKA family.</text>
</comment>
<reference evidence="4 5" key="1">
    <citation type="submission" date="2020-08" db="EMBL/GenBank/DDBJ databases">
        <title>Cohnella phylogeny.</title>
        <authorList>
            <person name="Dunlap C."/>
        </authorList>
    </citation>
    <scope>NUCLEOTIDE SEQUENCE [LARGE SCALE GENOMIC DNA]</scope>
    <source>
        <strain evidence="4 5">DSM 25241</strain>
    </source>
</reference>
<dbReference type="PANTHER" id="PTHR22550:SF5">
    <property type="entry name" value="LEUCINE ZIPPER PROTEIN 4"/>
    <property type="match status" value="1"/>
</dbReference>
<evidence type="ECO:0000256" key="3">
    <source>
        <dbReference type="SAM" id="Phobius"/>
    </source>
</evidence>
<feature type="transmembrane region" description="Helical" evidence="3">
    <location>
        <begin position="368"/>
        <end position="397"/>
    </location>
</feature>
<dbReference type="AlphaFoldDB" id="A0A841T2P7"/>
<gene>
    <name evidence="4" type="ORF">H7B67_30140</name>
</gene>
<keyword evidence="3" id="KW-1133">Transmembrane helix</keyword>
<dbReference type="InterPro" id="IPR004995">
    <property type="entry name" value="Spore_Ger"/>
</dbReference>
<feature type="transmembrane region" description="Helical" evidence="3">
    <location>
        <begin position="287"/>
        <end position="309"/>
    </location>
</feature>
<dbReference type="EMBL" id="JACJVQ010000032">
    <property type="protein sequence ID" value="MBB6638414.1"/>
    <property type="molecule type" value="Genomic_DNA"/>
</dbReference>
<keyword evidence="2 3" id="KW-0472">Membrane</keyword>
<keyword evidence="3" id="KW-0812">Transmembrane</keyword>
<comment type="caution">
    <text evidence="4">The sequence shown here is derived from an EMBL/GenBank/DDBJ whole genome shotgun (WGS) entry which is preliminary data.</text>
</comment>
<dbReference type="GO" id="GO:0016020">
    <property type="term" value="C:membrane"/>
    <property type="evidence" value="ECO:0007669"/>
    <property type="project" value="InterPro"/>
</dbReference>
<organism evidence="4 5">
    <name type="scientific">Cohnella thailandensis</name>
    <dbReference type="NCBI Taxonomy" id="557557"/>
    <lineage>
        <taxon>Bacteria</taxon>
        <taxon>Bacillati</taxon>
        <taxon>Bacillota</taxon>
        <taxon>Bacilli</taxon>
        <taxon>Bacillales</taxon>
        <taxon>Paenibacillaceae</taxon>
        <taxon>Cohnella</taxon>
    </lineage>
</organism>
<proteinExistence type="inferred from homology"/>
<evidence type="ECO:0000256" key="1">
    <source>
        <dbReference type="ARBA" id="ARBA00005278"/>
    </source>
</evidence>
<evidence type="ECO:0000313" key="5">
    <source>
        <dbReference type="Proteomes" id="UP000535838"/>
    </source>
</evidence>
<dbReference type="InterPro" id="IPR050768">
    <property type="entry name" value="UPF0353/GerABKA_families"/>
</dbReference>
<dbReference type="GO" id="GO:0009847">
    <property type="term" value="P:spore germination"/>
    <property type="evidence" value="ECO:0007669"/>
    <property type="project" value="InterPro"/>
</dbReference>
<dbReference type="PIRSF" id="PIRSF005690">
    <property type="entry name" value="GerBA"/>
    <property type="match status" value="1"/>
</dbReference>
<name>A0A841T2P7_9BACL</name>